<name>A0A396S308_9PSED</name>
<dbReference type="Pfam" id="PF13609">
    <property type="entry name" value="Porin_4"/>
    <property type="match status" value="1"/>
</dbReference>
<organism evidence="13 14">
    <name type="scientific">Pseudomonas jilinensis</name>
    <dbReference type="NCBI Taxonomy" id="2078689"/>
    <lineage>
        <taxon>Bacteria</taxon>
        <taxon>Pseudomonadati</taxon>
        <taxon>Pseudomonadota</taxon>
        <taxon>Gammaproteobacteria</taxon>
        <taxon>Pseudomonadales</taxon>
        <taxon>Pseudomonadaceae</taxon>
        <taxon>Pseudomonas</taxon>
    </lineage>
</organism>
<keyword evidence="10" id="KW-0998">Cell outer membrane</keyword>
<keyword evidence="7" id="KW-0406">Ion transport</keyword>
<keyword evidence="5" id="KW-0812">Transmembrane</keyword>
<evidence type="ECO:0000256" key="4">
    <source>
        <dbReference type="ARBA" id="ARBA00022452"/>
    </source>
</evidence>
<dbReference type="GO" id="GO:0046930">
    <property type="term" value="C:pore complex"/>
    <property type="evidence" value="ECO:0007669"/>
    <property type="project" value="UniProtKB-KW"/>
</dbReference>
<dbReference type="EMBL" id="QJSA01000008">
    <property type="protein sequence ID" value="RHW21073.1"/>
    <property type="molecule type" value="Genomic_DNA"/>
</dbReference>
<dbReference type="AlphaFoldDB" id="A0A396S308"/>
<keyword evidence="9" id="KW-0472">Membrane</keyword>
<dbReference type="InterPro" id="IPR033900">
    <property type="entry name" value="Gram_neg_porin_domain"/>
</dbReference>
<dbReference type="InterPro" id="IPR002299">
    <property type="entry name" value="Porin_Neis"/>
</dbReference>
<dbReference type="PRINTS" id="PR00182">
    <property type="entry name" value="ECOLNEIPORIN"/>
</dbReference>
<dbReference type="GO" id="GO:0009279">
    <property type="term" value="C:cell outer membrane"/>
    <property type="evidence" value="ECO:0007669"/>
    <property type="project" value="UniProtKB-SubCell"/>
</dbReference>
<evidence type="ECO:0000256" key="11">
    <source>
        <dbReference type="SAM" id="SignalP"/>
    </source>
</evidence>
<accession>A0A396S308</accession>
<keyword evidence="6 11" id="KW-0732">Signal</keyword>
<evidence type="ECO:0000313" key="13">
    <source>
        <dbReference type="EMBL" id="RHW21073.1"/>
    </source>
</evidence>
<protein>
    <submittedName>
        <fullName evidence="13">Porin</fullName>
    </submittedName>
</protein>
<evidence type="ECO:0000256" key="5">
    <source>
        <dbReference type="ARBA" id="ARBA00022692"/>
    </source>
</evidence>
<proteinExistence type="predicted"/>
<evidence type="ECO:0000256" key="7">
    <source>
        <dbReference type="ARBA" id="ARBA00023065"/>
    </source>
</evidence>
<dbReference type="InterPro" id="IPR001702">
    <property type="entry name" value="Porin_Gram-ve"/>
</dbReference>
<dbReference type="SUPFAM" id="SSF56935">
    <property type="entry name" value="Porins"/>
    <property type="match status" value="1"/>
</dbReference>
<keyword evidence="14" id="KW-1185">Reference proteome</keyword>
<evidence type="ECO:0000256" key="6">
    <source>
        <dbReference type="ARBA" id="ARBA00022729"/>
    </source>
</evidence>
<comment type="subcellular location">
    <subcellularLocation>
        <location evidence="1">Cell outer membrane</location>
        <topology evidence="1">Multi-pass membrane protein</topology>
    </subcellularLocation>
</comment>
<dbReference type="GO" id="GO:0015288">
    <property type="term" value="F:porin activity"/>
    <property type="evidence" value="ECO:0007669"/>
    <property type="project" value="UniProtKB-KW"/>
</dbReference>
<dbReference type="InterPro" id="IPR023614">
    <property type="entry name" value="Porin_dom_sf"/>
</dbReference>
<dbReference type="PANTHER" id="PTHR34501">
    <property type="entry name" value="PROTEIN YDDL-RELATED"/>
    <property type="match status" value="1"/>
</dbReference>
<sequence>MTLRKHFAGFALTTLAAAIPAAAMADVSIYGRVHVSVDYLDVDRYSETNISSNSSRIGFKGSRELDSLTAFFQIEQEVNISNSGTNDTFTTRDTFVGLSGDMGMIRLGRFDTPFKAARGPANLFGDQVGDMRNLTRVGDGRFDERTDNTVHYQTPKFNGLAANFAYSVHEGTSNDDGTNNKDKDNAFSTSLTYAEGPLDAALAYERYNEDAARGKRNAWRLAAGYKVTDAVKLVGFYQDVNYKAGDSVTQDRNSADVWGLGADFKVAPKTYIRGMWMTRDADLDDTKSNMYAIGVEHRLDSALRVYANYAVVTNDDNVGLTPWGQGRTATRAGVNGENAKAFSTGLRYDF</sequence>
<evidence type="ECO:0000256" key="8">
    <source>
        <dbReference type="ARBA" id="ARBA00023114"/>
    </source>
</evidence>
<feature type="chain" id="PRO_5017204331" evidence="11">
    <location>
        <begin position="26"/>
        <end position="350"/>
    </location>
</feature>
<dbReference type="CDD" id="cd00342">
    <property type="entry name" value="gram_neg_porins"/>
    <property type="match status" value="1"/>
</dbReference>
<evidence type="ECO:0000313" key="14">
    <source>
        <dbReference type="Proteomes" id="UP000265745"/>
    </source>
</evidence>
<dbReference type="PRINTS" id="PR00184">
    <property type="entry name" value="NEISSPPORIN"/>
</dbReference>
<evidence type="ECO:0000256" key="10">
    <source>
        <dbReference type="ARBA" id="ARBA00023237"/>
    </source>
</evidence>
<evidence type="ECO:0000256" key="2">
    <source>
        <dbReference type="ARBA" id="ARBA00011233"/>
    </source>
</evidence>
<evidence type="ECO:0000256" key="1">
    <source>
        <dbReference type="ARBA" id="ARBA00004571"/>
    </source>
</evidence>
<evidence type="ECO:0000259" key="12">
    <source>
        <dbReference type="Pfam" id="PF13609"/>
    </source>
</evidence>
<dbReference type="GO" id="GO:0034220">
    <property type="term" value="P:monoatomic ion transmembrane transport"/>
    <property type="evidence" value="ECO:0007669"/>
    <property type="project" value="InterPro"/>
</dbReference>
<evidence type="ECO:0000256" key="3">
    <source>
        <dbReference type="ARBA" id="ARBA00022448"/>
    </source>
</evidence>
<reference evidence="13 14" key="1">
    <citation type="submission" date="2018-06" db="EMBL/GenBank/DDBJ databases">
        <title>Pseudomonas jilinensis sp. nov., isolated from the production water of Jilin Oilfield in China.</title>
        <authorList>
            <person name="Wang J."/>
        </authorList>
    </citation>
    <scope>NUCLEOTIDE SEQUENCE [LARGE SCALE GENOMIC DNA]</scope>
    <source>
        <strain evidence="13 14">JS15-10A1</strain>
    </source>
</reference>
<feature type="signal peptide" evidence="11">
    <location>
        <begin position="1"/>
        <end position="25"/>
    </location>
</feature>
<keyword evidence="4" id="KW-1134">Transmembrane beta strand</keyword>
<gene>
    <name evidence="13" type="ORF">C2846_10075</name>
</gene>
<feature type="domain" description="Porin" evidence="12">
    <location>
        <begin position="13"/>
        <end position="317"/>
    </location>
</feature>
<keyword evidence="8" id="KW-0626">Porin</keyword>
<dbReference type="RefSeq" id="WP_095624310.1">
    <property type="nucleotide sequence ID" value="NZ_QJSA01000008.1"/>
</dbReference>
<comment type="subunit">
    <text evidence="2">Homotrimer.</text>
</comment>
<dbReference type="OrthoDB" id="8957883at2"/>
<comment type="caution">
    <text evidence="13">The sequence shown here is derived from an EMBL/GenBank/DDBJ whole genome shotgun (WGS) entry which is preliminary data.</text>
</comment>
<dbReference type="InterPro" id="IPR050298">
    <property type="entry name" value="Gram-neg_bact_OMP"/>
</dbReference>
<dbReference type="PANTHER" id="PTHR34501:SF9">
    <property type="entry name" value="MAJOR OUTER MEMBRANE PROTEIN P.IA"/>
    <property type="match status" value="1"/>
</dbReference>
<evidence type="ECO:0000256" key="9">
    <source>
        <dbReference type="ARBA" id="ARBA00023136"/>
    </source>
</evidence>
<dbReference type="Proteomes" id="UP000265745">
    <property type="component" value="Unassembled WGS sequence"/>
</dbReference>
<dbReference type="Gene3D" id="2.40.160.10">
    <property type="entry name" value="Porin"/>
    <property type="match status" value="1"/>
</dbReference>
<keyword evidence="3" id="KW-0813">Transport</keyword>